<accession>A0A8J8KEK1</accession>
<gene>
    <name evidence="3" type="ORF">HR057_09125</name>
</gene>
<dbReference type="RefSeq" id="WP_173731116.1">
    <property type="nucleotide sequence ID" value="NZ_JABTTE010000010.1"/>
</dbReference>
<name>A0A8J8KEK1_9BACI</name>
<feature type="coiled-coil region" evidence="1">
    <location>
        <begin position="4"/>
        <end position="31"/>
    </location>
</feature>
<evidence type="ECO:0000313" key="4">
    <source>
        <dbReference type="Proteomes" id="UP000625804"/>
    </source>
</evidence>
<keyword evidence="1" id="KW-0175">Coiled coil</keyword>
<keyword evidence="2" id="KW-0812">Transmembrane</keyword>
<feature type="transmembrane region" description="Helical" evidence="2">
    <location>
        <begin position="38"/>
        <end position="56"/>
    </location>
</feature>
<evidence type="ECO:0000313" key="3">
    <source>
        <dbReference type="EMBL" id="NSL51910.1"/>
    </source>
</evidence>
<dbReference type="AlphaFoldDB" id="A0A8J8KEK1"/>
<keyword evidence="2" id="KW-1133">Transmembrane helix</keyword>
<keyword evidence="4" id="KW-1185">Reference proteome</keyword>
<comment type="caution">
    <text evidence="3">The sequence shown here is derived from an EMBL/GenBank/DDBJ whole genome shotgun (WGS) entry which is preliminary data.</text>
</comment>
<sequence length="57" mass="6612">MSHASFVKELYDELEARLQMLEQNAETGIVKRQTMKDYIMPTVISALITIFFFSVLL</sequence>
<reference evidence="3" key="1">
    <citation type="submission" date="2020-06" db="EMBL/GenBank/DDBJ databases">
        <title>A novel thermopfilic bacterium from Erzurum, Turkey.</title>
        <authorList>
            <person name="Adiguzel A."/>
            <person name="Ay H."/>
            <person name="Baltaci M.O."/>
        </authorList>
    </citation>
    <scope>NUCLEOTIDE SEQUENCE</scope>
    <source>
        <strain evidence="3">P2</strain>
    </source>
</reference>
<dbReference type="EMBL" id="JABTTE010000010">
    <property type="protein sequence ID" value="NSL51910.1"/>
    <property type="molecule type" value="Genomic_DNA"/>
</dbReference>
<evidence type="ECO:0000256" key="2">
    <source>
        <dbReference type="SAM" id="Phobius"/>
    </source>
</evidence>
<organism evidence="3 4">
    <name type="scientific">Calidifontibacillus erzurumensis</name>
    <dbReference type="NCBI Taxonomy" id="2741433"/>
    <lineage>
        <taxon>Bacteria</taxon>
        <taxon>Bacillati</taxon>
        <taxon>Bacillota</taxon>
        <taxon>Bacilli</taxon>
        <taxon>Bacillales</taxon>
        <taxon>Bacillaceae</taxon>
        <taxon>Calidifontibacillus/Schinkia group</taxon>
        <taxon>Calidifontibacillus</taxon>
    </lineage>
</organism>
<dbReference type="Proteomes" id="UP000625804">
    <property type="component" value="Unassembled WGS sequence"/>
</dbReference>
<protein>
    <submittedName>
        <fullName evidence="3">Uncharacterized protein</fullName>
    </submittedName>
</protein>
<proteinExistence type="predicted"/>
<keyword evidence="2" id="KW-0472">Membrane</keyword>
<evidence type="ECO:0000256" key="1">
    <source>
        <dbReference type="SAM" id="Coils"/>
    </source>
</evidence>